<name>A0A7W7KAF6_9SPHN</name>
<feature type="compositionally biased region" description="Basic residues" evidence="1">
    <location>
        <begin position="110"/>
        <end position="121"/>
    </location>
</feature>
<accession>A0A7W7KAF6</accession>
<dbReference type="Gene3D" id="2.60.120.200">
    <property type="match status" value="1"/>
</dbReference>
<organism evidence="2 3">
    <name type="scientific">Novosphingobium chloroacetimidivorans</name>
    <dbReference type="NCBI Taxonomy" id="1428314"/>
    <lineage>
        <taxon>Bacteria</taxon>
        <taxon>Pseudomonadati</taxon>
        <taxon>Pseudomonadota</taxon>
        <taxon>Alphaproteobacteria</taxon>
        <taxon>Sphingomonadales</taxon>
        <taxon>Sphingomonadaceae</taxon>
        <taxon>Novosphingobium</taxon>
    </lineage>
</organism>
<sequence length="121" mass="13132">MFNAQPSWIGVVRAGDKVNLVLSRASIDRTLADLPTGLDRIVVQTRVNAEGAVTYSYSLDGAKTFTMAEPACRLAFYGWWKGARPGRSPSIRSAEQARLTLTGSRSSPAAKRRGPCHPKRG</sequence>
<keyword evidence="3" id="KW-1185">Reference proteome</keyword>
<dbReference type="EMBL" id="JACHLR010000010">
    <property type="protein sequence ID" value="MBB4859202.1"/>
    <property type="molecule type" value="Genomic_DNA"/>
</dbReference>
<evidence type="ECO:0000313" key="3">
    <source>
        <dbReference type="Proteomes" id="UP000555448"/>
    </source>
</evidence>
<evidence type="ECO:0000256" key="1">
    <source>
        <dbReference type="SAM" id="MobiDB-lite"/>
    </source>
</evidence>
<feature type="region of interest" description="Disordered" evidence="1">
    <location>
        <begin position="85"/>
        <end position="121"/>
    </location>
</feature>
<protein>
    <submittedName>
        <fullName evidence="2">Uncharacterized protein</fullName>
    </submittedName>
</protein>
<proteinExistence type="predicted"/>
<dbReference type="Proteomes" id="UP000555448">
    <property type="component" value="Unassembled WGS sequence"/>
</dbReference>
<comment type="caution">
    <text evidence="2">The sequence shown here is derived from an EMBL/GenBank/DDBJ whole genome shotgun (WGS) entry which is preliminary data.</text>
</comment>
<evidence type="ECO:0000313" key="2">
    <source>
        <dbReference type="EMBL" id="MBB4859202.1"/>
    </source>
</evidence>
<reference evidence="2 3" key="1">
    <citation type="submission" date="2020-08" db="EMBL/GenBank/DDBJ databases">
        <title>Functional genomics of gut bacteria from endangered species of beetles.</title>
        <authorList>
            <person name="Carlos-Shanley C."/>
        </authorList>
    </citation>
    <scope>NUCLEOTIDE SEQUENCE [LARGE SCALE GENOMIC DNA]</scope>
    <source>
        <strain evidence="2 3">S00245</strain>
    </source>
</reference>
<gene>
    <name evidence="2" type="ORF">HNO88_002531</name>
</gene>
<dbReference type="AlphaFoldDB" id="A0A7W7KAF6"/>